<dbReference type="Proteomes" id="UP001205560">
    <property type="component" value="Unassembled WGS sequence"/>
</dbReference>
<evidence type="ECO:0000256" key="2">
    <source>
        <dbReference type="SAM" id="SignalP"/>
    </source>
</evidence>
<dbReference type="InterPro" id="IPR021333">
    <property type="entry name" value="DUF2946"/>
</dbReference>
<reference evidence="3 4" key="1">
    <citation type="submission" date="2022-08" db="EMBL/GenBank/DDBJ databases">
        <title>Reclassification of Massilia species as members of the genera Telluria, Duganella, Pseudoduganella, Mokoshia gen. nov. and Zemynaea gen. nov. using orthogonal and non-orthogonal genome-based approaches.</title>
        <authorList>
            <person name="Bowman J.P."/>
        </authorList>
    </citation>
    <scope>NUCLEOTIDE SEQUENCE [LARGE SCALE GENOMIC DNA]</scope>
    <source>
        <strain evidence="3 4">LMG 28164</strain>
    </source>
</reference>
<feature type="region of interest" description="Disordered" evidence="1">
    <location>
        <begin position="46"/>
        <end position="70"/>
    </location>
</feature>
<dbReference type="EMBL" id="JANUGX010000003">
    <property type="protein sequence ID" value="MCS0588334.1"/>
    <property type="molecule type" value="Genomic_DNA"/>
</dbReference>
<evidence type="ECO:0000256" key="1">
    <source>
        <dbReference type="SAM" id="MobiDB-lite"/>
    </source>
</evidence>
<evidence type="ECO:0000313" key="4">
    <source>
        <dbReference type="Proteomes" id="UP001205560"/>
    </source>
</evidence>
<protein>
    <submittedName>
        <fullName evidence="3">DUF2946 family protein</fullName>
    </submittedName>
</protein>
<accession>A0ABT2A2D9</accession>
<keyword evidence="2" id="KW-0732">Signal</keyword>
<name>A0ABT2A2D9_9BURK</name>
<evidence type="ECO:0000313" key="3">
    <source>
        <dbReference type="EMBL" id="MCS0588334.1"/>
    </source>
</evidence>
<sequence>MKAILKVLIVWMTLLAVPLQGFASATMSFCVPPVAALDSHDHESMADDVDMSSAHAHDEHTGPDIQADHHPASHHQAGKCATCATCSVCLSMAPSFVAVLPATASSSTTIPFDRHLLPSVYLALLERPPRV</sequence>
<proteinExistence type="predicted"/>
<feature type="chain" id="PRO_5045839084" evidence="2">
    <location>
        <begin position="24"/>
        <end position="131"/>
    </location>
</feature>
<dbReference type="RefSeq" id="WP_075796143.1">
    <property type="nucleotide sequence ID" value="NZ_JANUGX010000003.1"/>
</dbReference>
<feature type="compositionally biased region" description="Basic and acidic residues" evidence="1">
    <location>
        <begin position="55"/>
        <end position="70"/>
    </location>
</feature>
<gene>
    <name evidence="3" type="ORF">NX782_03855</name>
</gene>
<feature type="signal peptide" evidence="2">
    <location>
        <begin position="1"/>
        <end position="23"/>
    </location>
</feature>
<organism evidence="3 4">
    <name type="scientific">Massilia norwichensis</name>
    <dbReference type="NCBI Taxonomy" id="1442366"/>
    <lineage>
        <taxon>Bacteria</taxon>
        <taxon>Pseudomonadati</taxon>
        <taxon>Pseudomonadota</taxon>
        <taxon>Betaproteobacteria</taxon>
        <taxon>Burkholderiales</taxon>
        <taxon>Oxalobacteraceae</taxon>
        <taxon>Telluria group</taxon>
        <taxon>Massilia</taxon>
    </lineage>
</organism>
<dbReference type="Pfam" id="PF11162">
    <property type="entry name" value="DUF2946"/>
    <property type="match status" value="1"/>
</dbReference>
<keyword evidence="4" id="KW-1185">Reference proteome</keyword>
<comment type="caution">
    <text evidence="3">The sequence shown here is derived from an EMBL/GenBank/DDBJ whole genome shotgun (WGS) entry which is preliminary data.</text>
</comment>